<dbReference type="GO" id="GO:0008270">
    <property type="term" value="F:zinc ion binding"/>
    <property type="evidence" value="ECO:0007669"/>
    <property type="project" value="InterPro"/>
</dbReference>
<protein>
    <recommendedName>
        <fullName evidence="5">Zn(2)-C6 fungal-type domain-containing protein</fullName>
    </recommendedName>
</protein>
<dbReference type="GO" id="GO:0006351">
    <property type="term" value="P:DNA-templated transcription"/>
    <property type="evidence" value="ECO:0007669"/>
    <property type="project" value="InterPro"/>
</dbReference>
<dbReference type="SUPFAM" id="SSF57701">
    <property type="entry name" value="Zn2/Cys6 DNA-binding domain"/>
    <property type="match status" value="1"/>
</dbReference>
<feature type="compositionally biased region" description="Basic and acidic residues" evidence="4">
    <location>
        <begin position="90"/>
        <end position="101"/>
    </location>
</feature>
<dbReference type="CDD" id="cd12148">
    <property type="entry name" value="fungal_TF_MHR"/>
    <property type="match status" value="1"/>
</dbReference>
<proteinExistence type="predicted"/>
<dbReference type="OrthoDB" id="2269373at2759"/>
<dbReference type="Proteomes" id="UP000070700">
    <property type="component" value="Unassembled WGS sequence"/>
</dbReference>
<organism evidence="6 7">
    <name type="scientific">Mollisia scopiformis</name>
    <name type="common">Conifer needle endophyte fungus</name>
    <name type="synonym">Phialocephala scopiformis</name>
    <dbReference type="NCBI Taxonomy" id="149040"/>
    <lineage>
        <taxon>Eukaryota</taxon>
        <taxon>Fungi</taxon>
        <taxon>Dikarya</taxon>
        <taxon>Ascomycota</taxon>
        <taxon>Pezizomycotina</taxon>
        <taxon>Leotiomycetes</taxon>
        <taxon>Helotiales</taxon>
        <taxon>Mollisiaceae</taxon>
        <taxon>Mollisia</taxon>
    </lineage>
</organism>
<evidence type="ECO:0000259" key="5">
    <source>
        <dbReference type="PROSITE" id="PS50048"/>
    </source>
</evidence>
<dbReference type="PANTHER" id="PTHR31001">
    <property type="entry name" value="UNCHARACTERIZED TRANSCRIPTIONAL REGULATORY PROTEIN"/>
    <property type="match status" value="1"/>
</dbReference>
<dbReference type="InterPro" id="IPR001138">
    <property type="entry name" value="Zn2Cys6_DnaBD"/>
</dbReference>
<evidence type="ECO:0000256" key="4">
    <source>
        <dbReference type="SAM" id="MobiDB-lite"/>
    </source>
</evidence>
<dbReference type="GO" id="GO:0000981">
    <property type="term" value="F:DNA-binding transcription factor activity, RNA polymerase II-specific"/>
    <property type="evidence" value="ECO:0007669"/>
    <property type="project" value="InterPro"/>
</dbReference>
<dbReference type="RefSeq" id="XP_018073768.1">
    <property type="nucleotide sequence ID" value="XM_018218301.1"/>
</dbReference>
<sequence length="705" mass="80221">MSLFAPSSQSQPAKSQRILACVRCQQRKVKCNRQFPCESCNTSRVKCVPSTLAPRGPRRRRFPERELLDRLRKYEDLLRENNVKFEPLHKGLEQVREHEDPQTQGDNEVDDEWSEAFSANSSSPSVAIKSEWMYDTNNKIWHAMREAYRDPNDDSDSSDRDPPNVILNHAWNRYVENDDDLLFGSRKLAVDICTLHPEPVQIFRLWQLYLENVNPLLKITHTPSLQGRIIEAAGDVSNIKPTLEALMFSIYCMTVTSLDPDDCLAMFGSSQVDLLRRYQFGCQQALLNSGFLRCHERDCLTALYFYLISVRPSTAPHALSSMLGIAIRIAQRMGINRELSLVKCTPLEAEMRRRLWWSLVLFDTRIGELADFKAPTLNSTWDCKVLINVNDSDLRLEMKEPPQVQGTSTEAIFAVVRSEMADFIRHTKSHVTLDSPPVVDKSQRSTTPQSCDLDSLEKKIEDKYLTFCDPDNPLHFMTLWSTRAFLARCRLAEHHFASSDTFTPTASIPYALQMIEYDTKLRNSPLCKGFLWITNWYFPFAAYIHIAQYLTGRPSSDFADPSWEIMSDNYEARFGAFGEPFEESPFFKIFANIVLQAWGPREAMIGKSGGSLVIPRIVLSLREKMAQVALNAHIAQKPGVASDPQFLMSTPIEFGSHPAFYGIVGQEDWSNGPTFDPLDIDVNQLDWSVMDWNLPTGAGPGLSMP</sequence>
<dbReference type="Pfam" id="PF00172">
    <property type="entry name" value="Zn_clus"/>
    <property type="match status" value="1"/>
</dbReference>
<evidence type="ECO:0000256" key="3">
    <source>
        <dbReference type="ARBA" id="ARBA00023242"/>
    </source>
</evidence>
<dbReference type="Pfam" id="PF04082">
    <property type="entry name" value="Fungal_trans"/>
    <property type="match status" value="1"/>
</dbReference>
<dbReference type="InterPro" id="IPR036864">
    <property type="entry name" value="Zn2-C6_fun-type_DNA-bd_sf"/>
</dbReference>
<dbReference type="GO" id="GO:0005634">
    <property type="term" value="C:nucleus"/>
    <property type="evidence" value="ECO:0007669"/>
    <property type="project" value="UniProtKB-SubCell"/>
</dbReference>
<dbReference type="PROSITE" id="PS50048">
    <property type="entry name" value="ZN2_CY6_FUNGAL_2"/>
    <property type="match status" value="1"/>
</dbReference>
<keyword evidence="7" id="KW-1185">Reference proteome</keyword>
<dbReference type="GO" id="GO:0003677">
    <property type="term" value="F:DNA binding"/>
    <property type="evidence" value="ECO:0007669"/>
    <property type="project" value="InterPro"/>
</dbReference>
<dbReference type="GeneID" id="28828027"/>
<name>A0A194XGW3_MOLSC</name>
<dbReference type="PANTHER" id="PTHR31001:SF45">
    <property type="entry name" value="ZN(II)2CYS6 TRANSCRIPTION FACTOR (EUROFUNG)"/>
    <property type="match status" value="1"/>
</dbReference>
<dbReference type="AlphaFoldDB" id="A0A194XGW3"/>
<dbReference type="SMART" id="SM00066">
    <property type="entry name" value="GAL4"/>
    <property type="match status" value="1"/>
</dbReference>
<dbReference type="KEGG" id="psco:LY89DRAFT_716926"/>
<evidence type="ECO:0000313" key="7">
    <source>
        <dbReference type="Proteomes" id="UP000070700"/>
    </source>
</evidence>
<evidence type="ECO:0000256" key="2">
    <source>
        <dbReference type="ARBA" id="ARBA00022723"/>
    </source>
</evidence>
<dbReference type="EMBL" id="KQ947411">
    <property type="protein sequence ID" value="KUJ19413.1"/>
    <property type="molecule type" value="Genomic_DNA"/>
</dbReference>
<evidence type="ECO:0000313" key="6">
    <source>
        <dbReference type="EMBL" id="KUJ19413.1"/>
    </source>
</evidence>
<dbReference type="InterPro" id="IPR007219">
    <property type="entry name" value="XnlR_reg_dom"/>
</dbReference>
<dbReference type="SMART" id="SM00906">
    <property type="entry name" value="Fungal_trans"/>
    <property type="match status" value="1"/>
</dbReference>
<keyword evidence="3" id="KW-0539">Nucleus</keyword>
<accession>A0A194XGW3</accession>
<comment type="subcellular location">
    <subcellularLocation>
        <location evidence="1">Nucleus</location>
    </subcellularLocation>
</comment>
<dbReference type="InParanoid" id="A0A194XGW3"/>
<reference evidence="6 7" key="1">
    <citation type="submission" date="2015-10" db="EMBL/GenBank/DDBJ databases">
        <title>Full genome of DAOMC 229536 Phialocephala scopiformis, a fungal endophyte of spruce producing the potent anti-insectan compound rugulosin.</title>
        <authorList>
            <consortium name="DOE Joint Genome Institute"/>
            <person name="Walker A.K."/>
            <person name="Frasz S.L."/>
            <person name="Seifert K.A."/>
            <person name="Miller J.D."/>
            <person name="Mondo S.J."/>
            <person name="Labutti K."/>
            <person name="Lipzen A."/>
            <person name="Dockter R."/>
            <person name="Kennedy M."/>
            <person name="Grigoriev I.V."/>
            <person name="Spatafora J.W."/>
        </authorList>
    </citation>
    <scope>NUCLEOTIDE SEQUENCE [LARGE SCALE GENOMIC DNA]</scope>
    <source>
        <strain evidence="6 7">CBS 120377</strain>
    </source>
</reference>
<feature type="region of interest" description="Disordered" evidence="4">
    <location>
        <begin position="90"/>
        <end position="109"/>
    </location>
</feature>
<dbReference type="InterPro" id="IPR050613">
    <property type="entry name" value="Sec_Metabolite_Reg"/>
</dbReference>
<keyword evidence="2" id="KW-0479">Metal-binding</keyword>
<evidence type="ECO:0000256" key="1">
    <source>
        <dbReference type="ARBA" id="ARBA00004123"/>
    </source>
</evidence>
<dbReference type="Gene3D" id="4.10.240.10">
    <property type="entry name" value="Zn(2)-C6 fungal-type DNA-binding domain"/>
    <property type="match status" value="1"/>
</dbReference>
<dbReference type="CDD" id="cd00067">
    <property type="entry name" value="GAL4"/>
    <property type="match status" value="1"/>
</dbReference>
<gene>
    <name evidence="6" type="ORF">LY89DRAFT_716926</name>
</gene>
<feature type="domain" description="Zn(2)-C6 fungal-type" evidence="5">
    <location>
        <begin position="20"/>
        <end position="48"/>
    </location>
</feature>